<dbReference type="OrthoDB" id="9425590at2759"/>
<keyword evidence="1" id="KW-1015">Disulfide bond</keyword>
<dbReference type="FunFam" id="2.40.10.10:FF:000072">
    <property type="entry name" value="CLIP-domain serine protease"/>
    <property type="match status" value="1"/>
</dbReference>
<evidence type="ECO:0000256" key="3">
    <source>
        <dbReference type="SAM" id="SignalP"/>
    </source>
</evidence>
<feature type="signal peptide" evidence="3">
    <location>
        <begin position="1"/>
        <end position="22"/>
    </location>
</feature>
<dbReference type="GO" id="GO:0004252">
    <property type="term" value="F:serine-type endopeptidase activity"/>
    <property type="evidence" value="ECO:0007669"/>
    <property type="project" value="InterPro"/>
</dbReference>
<dbReference type="InterPro" id="IPR033116">
    <property type="entry name" value="TRYPSIN_SER"/>
</dbReference>
<keyword evidence="2" id="KW-0720">Serine protease</keyword>
<evidence type="ECO:0000313" key="5">
    <source>
        <dbReference type="EMBL" id="CDW41723.1"/>
    </source>
</evidence>
<reference evidence="5" key="1">
    <citation type="submission" date="2014-05" db="EMBL/GenBank/DDBJ databases">
        <authorList>
            <person name="Chronopoulou M."/>
        </authorList>
    </citation>
    <scope>NUCLEOTIDE SEQUENCE</scope>
    <source>
        <tissue evidence="5">Whole organism</tissue>
    </source>
</reference>
<proteinExistence type="predicted"/>
<dbReference type="PRINTS" id="PR00722">
    <property type="entry name" value="CHYMOTRYPSIN"/>
</dbReference>
<dbReference type="CDD" id="cd00190">
    <property type="entry name" value="Tryp_SPc"/>
    <property type="match status" value="1"/>
</dbReference>
<evidence type="ECO:0000259" key="4">
    <source>
        <dbReference type="PROSITE" id="PS50240"/>
    </source>
</evidence>
<dbReference type="PROSITE" id="PS00135">
    <property type="entry name" value="TRYPSIN_SER"/>
    <property type="match status" value="1"/>
</dbReference>
<dbReference type="InterPro" id="IPR001314">
    <property type="entry name" value="Peptidase_S1A"/>
</dbReference>
<dbReference type="SUPFAM" id="SSF50494">
    <property type="entry name" value="Trypsin-like serine proteases"/>
    <property type="match status" value="1"/>
</dbReference>
<evidence type="ECO:0000256" key="2">
    <source>
        <dbReference type="RuleBase" id="RU363034"/>
    </source>
</evidence>
<dbReference type="InterPro" id="IPR001254">
    <property type="entry name" value="Trypsin_dom"/>
</dbReference>
<dbReference type="PROSITE" id="PS50240">
    <property type="entry name" value="TRYPSIN_DOM"/>
    <property type="match status" value="1"/>
</dbReference>
<name>A0A0K2UTX6_LEPSM</name>
<dbReference type="Gene3D" id="2.40.10.10">
    <property type="entry name" value="Trypsin-like serine proteases"/>
    <property type="match status" value="1"/>
</dbReference>
<feature type="domain" description="Peptidase S1" evidence="4">
    <location>
        <begin position="119"/>
        <end position="360"/>
    </location>
</feature>
<dbReference type="InterPro" id="IPR018114">
    <property type="entry name" value="TRYPSIN_HIS"/>
</dbReference>
<keyword evidence="2" id="KW-0378">Hydrolase</keyword>
<dbReference type="PROSITE" id="PS00134">
    <property type="entry name" value="TRYPSIN_HIS"/>
    <property type="match status" value="1"/>
</dbReference>
<dbReference type="EMBL" id="HACA01024362">
    <property type="protein sequence ID" value="CDW41723.1"/>
    <property type="molecule type" value="Transcribed_RNA"/>
</dbReference>
<sequence>MLQNPLPTIVASLLLFPLFVESYLLSRLWRNNPGLEAECDGDCRYSMSCWMSGGVATQSCGAVFQYCCERSSYGASARYWTNNEYGNGIGVHDDPPDIPFGPVVNDPSCGVPTISSRRIVGGSEAGFGNFPWQALIRIGTSRCGGALISPYYVVTAGHCINSAKASSIRVYLGEYTLYRRIEPLPREKYGVSEIELHPYYRFTPQADRYDVALLRLNTRVNYQPHISPICLPLKNEVYKEGTIGTVAGWGALSPTSTIRPNKLQAVDVQIINSDRCEMWHRQKGIHVRIFSDMFCAGYKEGKRDACQGDSGGPLVVKDIRKGRWVLIGLVSAGYSCAKAGQPGIYHQISKTSDWISYYIRRSL</sequence>
<dbReference type="Pfam" id="PF00089">
    <property type="entry name" value="Trypsin"/>
    <property type="match status" value="1"/>
</dbReference>
<accession>A0A0K2UTX6</accession>
<dbReference type="PANTHER" id="PTHR24252:SF7">
    <property type="entry name" value="HYALIN"/>
    <property type="match status" value="1"/>
</dbReference>
<dbReference type="SMART" id="SM00020">
    <property type="entry name" value="Tryp_SPc"/>
    <property type="match status" value="1"/>
</dbReference>
<dbReference type="InterPro" id="IPR043504">
    <property type="entry name" value="Peptidase_S1_PA_chymotrypsin"/>
</dbReference>
<organism evidence="5">
    <name type="scientific">Lepeophtheirus salmonis</name>
    <name type="common">Salmon louse</name>
    <name type="synonym">Caligus salmonis</name>
    <dbReference type="NCBI Taxonomy" id="72036"/>
    <lineage>
        <taxon>Eukaryota</taxon>
        <taxon>Metazoa</taxon>
        <taxon>Ecdysozoa</taxon>
        <taxon>Arthropoda</taxon>
        <taxon>Crustacea</taxon>
        <taxon>Multicrustacea</taxon>
        <taxon>Hexanauplia</taxon>
        <taxon>Copepoda</taxon>
        <taxon>Siphonostomatoida</taxon>
        <taxon>Caligidae</taxon>
        <taxon>Lepeophtheirus</taxon>
    </lineage>
</organism>
<dbReference type="GO" id="GO:0006508">
    <property type="term" value="P:proteolysis"/>
    <property type="evidence" value="ECO:0007669"/>
    <property type="project" value="UniProtKB-KW"/>
</dbReference>
<keyword evidence="3" id="KW-0732">Signal</keyword>
<dbReference type="InterPro" id="IPR009003">
    <property type="entry name" value="Peptidase_S1_PA"/>
</dbReference>
<dbReference type="AlphaFoldDB" id="A0A0K2UTX6"/>
<protein>
    <recommendedName>
        <fullName evidence="4">Peptidase S1 domain-containing protein</fullName>
    </recommendedName>
</protein>
<keyword evidence="2" id="KW-0645">Protease</keyword>
<evidence type="ECO:0000256" key="1">
    <source>
        <dbReference type="ARBA" id="ARBA00023157"/>
    </source>
</evidence>
<dbReference type="PANTHER" id="PTHR24252">
    <property type="entry name" value="ACROSIN-RELATED"/>
    <property type="match status" value="1"/>
</dbReference>
<feature type="chain" id="PRO_5005488968" description="Peptidase S1 domain-containing protein" evidence="3">
    <location>
        <begin position="23"/>
        <end position="363"/>
    </location>
</feature>